<evidence type="ECO:0000256" key="3">
    <source>
        <dbReference type="ARBA" id="ARBA00022679"/>
    </source>
</evidence>
<dbReference type="Pfam" id="PF00856">
    <property type="entry name" value="SET"/>
    <property type="match status" value="1"/>
</dbReference>
<dbReference type="GO" id="GO:0050793">
    <property type="term" value="P:regulation of developmental process"/>
    <property type="evidence" value="ECO:0007669"/>
    <property type="project" value="UniProtKB-ARBA"/>
</dbReference>
<feature type="domain" description="SET" evidence="8">
    <location>
        <begin position="734"/>
        <end position="849"/>
    </location>
</feature>
<dbReference type="CDD" id="cd10519">
    <property type="entry name" value="SET_EZH"/>
    <property type="match status" value="1"/>
</dbReference>
<dbReference type="GO" id="GO:0032259">
    <property type="term" value="P:methylation"/>
    <property type="evidence" value="ECO:0007669"/>
    <property type="project" value="UniProtKB-KW"/>
</dbReference>
<dbReference type="SMART" id="SM00317">
    <property type="entry name" value="SET"/>
    <property type="match status" value="1"/>
</dbReference>
<evidence type="ECO:0000259" key="8">
    <source>
        <dbReference type="PROSITE" id="PS50280"/>
    </source>
</evidence>
<evidence type="ECO:0000259" key="9">
    <source>
        <dbReference type="PROSITE" id="PS51633"/>
    </source>
</evidence>
<gene>
    <name evidence="11" type="primary">LOC111452363</name>
</gene>
<dbReference type="InterPro" id="IPR041355">
    <property type="entry name" value="Pre-SET_CXC"/>
</dbReference>
<feature type="region of interest" description="Disordered" evidence="7">
    <location>
        <begin position="303"/>
        <end position="338"/>
    </location>
</feature>
<dbReference type="RefSeq" id="XP_022948801.1">
    <property type="nucleotide sequence ID" value="XM_023093033.1"/>
</dbReference>
<name>A0A6J1GA75_CUCMO</name>
<evidence type="ECO:0000313" key="10">
    <source>
        <dbReference type="Proteomes" id="UP000504609"/>
    </source>
</evidence>
<evidence type="ECO:0000256" key="5">
    <source>
        <dbReference type="ARBA" id="ARBA00023242"/>
    </source>
</evidence>
<dbReference type="Gene3D" id="2.170.270.10">
    <property type="entry name" value="SET domain"/>
    <property type="match status" value="1"/>
</dbReference>
<evidence type="ECO:0000256" key="1">
    <source>
        <dbReference type="ARBA" id="ARBA00004123"/>
    </source>
</evidence>
<dbReference type="PROSITE" id="PS51576">
    <property type="entry name" value="SAM_MT43_EZ"/>
    <property type="match status" value="1"/>
</dbReference>
<evidence type="ECO:0000256" key="7">
    <source>
        <dbReference type="SAM" id="MobiDB-lite"/>
    </source>
</evidence>
<protein>
    <submittedName>
        <fullName evidence="11">Histone-lysine N-methyltransferase EZA1 isoform X1</fullName>
    </submittedName>
</protein>
<dbReference type="GO" id="GO:0140951">
    <property type="term" value="F:histone H3K27 trimethyltransferase activity"/>
    <property type="evidence" value="ECO:0007669"/>
    <property type="project" value="UniProtKB-EC"/>
</dbReference>
<keyword evidence="4" id="KW-0949">S-adenosyl-L-methionine</keyword>
<organism evidence="10 11">
    <name type="scientific">Cucurbita moschata</name>
    <name type="common">Winter crookneck squash</name>
    <name type="synonym">Cucurbita pepo var. moschata</name>
    <dbReference type="NCBI Taxonomy" id="3662"/>
    <lineage>
        <taxon>Eukaryota</taxon>
        <taxon>Viridiplantae</taxon>
        <taxon>Streptophyta</taxon>
        <taxon>Embryophyta</taxon>
        <taxon>Tracheophyta</taxon>
        <taxon>Spermatophyta</taxon>
        <taxon>Magnoliopsida</taxon>
        <taxon>eudicotyledons</taxon>
        <taxon>Gunneridae</taxon>
        <taxon>Pentapetalae</taxon>
        <taxon>rosids</taxon>
        <taxon>fabids</taxon>
        <taxon>Cucurbitales</taxon>
        <taxon>Cucurbitaceae</taxon>
        <taxon>Cucurbiteae</taxon>
        <taxon>Cucurbita</taxon>
    </lineage>
</organism>
<dbReference type="InterPro" id="IPR025778">
    <property type="entry name" value="Hist-Lys_N-MeTrfase_plant"/>
</dbReference>
<dbReference type="Pfam" id="PF18264">
    <property type="entry name" value="preSET_CXC"/>
    <property type="match status" value="1"/>
</dbReference>
<keyword evidence="10" id="KW-1185">Reference proteome</keyword>
<feature type="compositionally biased region" description="Basic and acidic residues" evidence="7">
    <location>
        <begin position="860"/>
        <end position="870"/>
    </location>
</feature>
<dbReference type="PANTHER" id="PTHR45747:SF14">
    <property type="entry name" value="HISTONE-LYSINE N-METHYLTRANSFERASE EZA1"/>
    <property type="match status" value="1"/>
</dbReference>
<dbReference type="GO" id="GO:0031519">
    <property type="term" value="C:PcG protein complex"/>
    <property type="evidence" value="ECO:0007669"/>
    <property type="project" value="InterPro"/>
</dbReference>
<dbReference type="InterPro" id="IPR033467">
    <property type="entry name" value="Tesmin/TSO1-like_CXC"/>
</dbReference>
<dbReference type="GeneID" id="111452363"/>
<dbReference type="InterPro" id="IPR045318">
    <property type="entry name" value="EZH1/2-like"/>
</dbReference>
<keyword evidence="5" id="KW-0539">Nucleus</keyword>
<evidence type="ECO:0000256" key="6">
    <source>
        <dbReference type="ARBA" id="ARBA00048568"/>
    </source>
</evidence>
<keyword evidence="3" id="KW-0808">Transferase</keyword>
<evidence type="ECO:0000313" key="11">
    <source>
        <dbReference type="RefSeq" id="XP_022948801.1"/>
    </source>
</evidence>
<dbReference type="GO" id="GO:0003682">
    <property type="term" value="F:chromatin binding"/>
    <property type="evidence" value="ECO:0007669"/>
    <property type="project" value="TreeGrafter"/>
</dbReference>
<dbReference type="Pfam" id="PF25996">
    <property type="entry name" value="HTH_CLF_N"/>
    <property type="match status" value="1"/>
</dbReference>
<dbReference type="PROSITE" id="PS51633">
    <property type="entry name" value="CXC"/>
    <property type="match status" value="1"/>
</dbReference>
<feature type="compositionally biased region" description="Basic and acidic residues" evidence="7">
    <location>
        <begin position="315"/>
        <end position="337"/>
    </location>
</feature>
<reference evidence="11" key="1">
    <citation type="submission" date="2025-08" db="UniProtKB">
        <authorList>
            <consortium name="RefSeq"/>
        </authorList>
    </citation>
    <scope>IDENTIFICATION</scope>
    <source>
        <tissue evidence="11">Young leaves</tissue>
    </source>
</reference>
<dbReference type="PROSITE" id="PS50280">
    <property type="entry name" value="SET"/>
    <property type="match status" value="1"/>
</dbReference>
<comment type="subcellular location">
    <subcellularLocation>
        <location evidence="1">Nucleus</location>
    </subcellularLocation>
</comment>
<feature type="region of interest" description="Disordered" evidence="7">
    <location>
        <begin position="389"/>
        <end position="410"/>
    </location>
</feature>
<dbReference type="Proteomes" id="UP000504609">
    <property type="component" value="Unplaced"/>
</dbReference>
<dbReference type="GO" id="GO:0031507">
    <property type="term" value="P:heterochromatin formation"/>
    <property type="evidence" value="ECO:0007669"/>
    <property type="project" value="TreeGrafter"/>
</dbReference>
<dbReference type="KEGG" id="cmos:111452363"/>
<comment type="catalytic activity">
    <reaction evidence="6">
        <text>L-lysyl(27)-[histone H3] + 3 S-adenosyl-L-methionine = N(6),N(6),N(6)-trimethyl-L-lysyl(27)-[histone H3] + 3 S-adenosyl-L-homocysteine + 3 H(+)</text>
        <dbReference type="Rhea" id="RHEA:60292"/>
        <dbReference type="Rhea" id="RHEA-COMP:15535"/>
        <dbReference type="Rhea" id="RHEA-COMP:15548"/>
        <dbReference type="ChEBI" id="CHEBI:15378"/>
        <dbReference type="ChEBI" id="CHEBI:29969"/>
        <dbReference type="ChEBI" id="CHEBI:57856"/>
        <dbReference type="ChEBI" id="CHEBI:59789"/>
        <dbReference type="ChEBI" id="CHEBI:61961"/>
        <dbReference type="EC" id="2.1.1.356"/>
    </reaction>
</comment>
<evidence type="ECO:0000256" key="2">
    <source>
        <dbReference type="ARBA" id="ARBA00022603"/>
    </source>
</evidence>
<dbReference type="PANTHER" id="PTHR45747">
    <property type="entry name" value="HISTONE-LYSINE N-METHYLTRANSFERASE E(Z)"/>
    <property type="match status" value="1"/>
</dbReference>
<dbReference type="AlphaFoldDB" id="A0A6J1GA75"/>
<feature type="region of interest" description="Disordered" evidence="7">
    <location>
        <begin position="855"/>
        <end position="883"/>
    </location>
</feature>
<dbReference type="InterPro" id="IPR058609">
    <property type="entry name" value="HTH_CLF-like"/>
</dbReference>
<proteinExistence type="predicted"/>
<feature type="compositionally biased region" description="Polar residues" evidence="7">
    <location>
        <begin position="393"/>
        <end position="408"/>
    </location>
</feature>
<feature type="domain" description="CXC" evidence="9">
    <location>
        <begin position="621"/>
        <end position="720"/>
    </location>
</feature>
<feature type="compositionally biased region" description="Polar residues" evidence="7">
    <location>
        <begin position="303"/>
        <end position="314"/>
    </location>
</feature>
<keyword evidence="2" id="KW-0489">Methyltransferase</keyword>
<dbReference type="FunFam" id="2.170.270.10:FF:000001">
    <property type="entry name" value="Putative histone-lysine N-methyltransferase EZH2"/>
    <property type="match status" value="1"/>
</dbReference>
<accession>A0A6J1GA75</accession>
<dbReference type="SMART" id="SM01114">
    <property type="entry name" value="CXC"/>
    <property type="match status" value="1"/>
</dbReference>
<dbReference type="InterPro" id="IPR001214">
    <property type="entry name" value="SET_dom"/>
</dbReference>
<sequence length="883" mass="98875">MASKQIDSDAKFTGDESNFGIESLTNRVNSLKRQIQAERVVSVKMKLESNALRLASNVALVMSATSRHVPSFVEESRNGKMLLSRMELPLCKLSGIASGSDDKDYINNQEVVYSISIKLPYVERLPPYTTWIFLDRNQRMAEDQSVVGRRRIYYDQHGSEALICSDSEEELAEPEDEKHEFSEGEDRVLQIIIQEHGVGQDVLQILSHSIGCTTSEIQERFNVLEERNCKTDSSSKALEELKSGKGISLYKSLSSTLDSFDNLFCRRCMLFDCRLHGCSQSLTYPIEKLLYWPEHEEERKPCSNQCFLKQTQGKTPERSNKRPRSSKPEESSAHVDADIVQNERCLAEKLISITPESISVTETTIGLNSDASVGTAISPETGTKQRAVEHQNKVSASNDPELISNNSSDCKKQKMLSATDVVNAPTDTIPGLCNITSTRYNHEDIHGLQKIELQRNDISLSGATGQAKEKVPPSDITSCDNLDTSRYSTVEVKELSTSKLSVEAVNEQVEGTCGSSEWKLMEKELYMKGIEIFGRNSCLISRNLLSGLKTCMEVFNYMHNGGASTSQRSNSTLNSNADDNGKIDIDYKEQDMRTRSRLLRKRGKARKLKYSWKSAGHPSFWKRIADGKNQSCKQYAPCGCLSSCGKQCPCLHNGTCCEKYCGCSKSCKNRFRGCHCAKSQCRSRQCPCFAAGRECDPDVCRNCWVSCGDGSLGEPPRQGDGQCGNMRLLLRQQQRILLSKSDVAGWGAFLKNSVNKNDYLGEYTGELISHREADKRGKIYDRANSSFLFDLNDQYVLDAYRKGDKLKFANHSSNPNCYAKVMLVAGDHRVGIFAKEHIDASEELFYDYRYGPDQAPAWARRPEGSKRDDGSVSQGRAKKHQSH</sequence>
<dbReference type="InterPro" id="IPR026489">
    <property type="entry name" value="CXC_dom"/>
</dbReference>
<dbReference type="InterPro" id="IPR046341">
    <property type="entry name" value="SET_dom_sf"/>
</dbReference>
<dbReference type="SUPFAM" id="SSF82199">
    <property type="entry name" value="SET domain"/>
    <property type="match status" value="1"/>
</dbReference>
<evidence type="ECO:0000256" key="4">
    <source>
        <dbReference type="ARBA" id="ARBA00022691"/>
    </source>
</evidence>